<dbReference type="EMBL" id="JAXCLA010000012">
    <property type="protein sequence ID" value="MDY0748841.1"/>
    <property type="molecule type" value="Genomic_DNA"/>
</dbReference>
<sequence>MRHAVLVIAAATCLAAAASAASPDPSPDCQPSAEQALRALNALRAAARSCGATPMAAAGPLRWNDELAASARQYADELAGRDTLSHEGLVLKTLGRRVRAAGYPMQRAGENLAAGDGDLDEVLDRWASSADHCGNLMEPTFQDAGLACARSSGHFGYYWVLHLGLRSSRDRLP</sequence>
<keyword evidence="1" id="KW-0732">Signal</keyword>
<comment type="caution">
    <text evidence="3">The sequence shown here is derived from an EMBL/GenBank/DDBJ whole genome shotgun (WGS) entry which is preliminary data.</text>
</comment>
<dbReference type="PANTHER" id="PTHR31157:SF1">
    <property type="entry name" value="SCP DOMAIN-CONTAINING PROTEIN"/>
    <property type="match status" value="1"/>
</dbReference>
<dbReference type="InterPro" id="IPR014044">
    <property type="entry name" value="CAP_dom"/>
</dbReference>
<evidence type="ECO:0000259" key="2">
    <source>
        <dbReference type="Pfam" id="PF00188"/>
    </source>
</evidence>
<protein>
    <submittedName>
        <fullName evidence="3">CAP domain-containing protein</fullName>
    </submittedName>
</protein>
<dbReference type="RefSeq" id="WP_320426811.1">
    <property type="nucleotide sequence ID" value="NZ_JAXCLA010000012.1"/>
</dbReference>
<evidence type="ECO:0000313" key="4">
    <source>
        <dbReference type="Proteomes" id="UP001285263"/>
    </source>
</evidence>
<dbReference type="CDD" id="cd05379">
    <property type="entry name" value="CAP_bacterial"/>
    <property type="match status" value="1"/>
</dbReference>
<name>A0ABU5DR90_9BURK</name>
<feature type="chain" id="PRO_5047534406" evidence="1">
    <location>
        <begin position="21"/>
        <end position="173"/>
    </location>
</feature>
<dbReference type="Proteomes" id="UP001285263">
    <property type="component" value="Unassembled WGS sequence"/>
</dbReference>
<evidence type="ECO:0000313" key="3">
    <source>
        <dbReference type="EMBL" id="MDY0748841.1"/>
    </source>
</evidence>
<dbReference type="Gene3D" id="3.40.33.10">
    <property type="entry name" value="CAP"/>
    <property type="match status" value="1"/>
</dbReference>
<accession>A0ABU5DR90</accession>
<proteinExistence type="predicted"/>
<gene>
    <name evidence="3" type="ORF">SNE35_30360</name>
</gene>
<dbReference type="InterPro" id="IPR035940">
    <property type="entry name" value="CAP_sf"/>
</dbReference>
<reference evidence="3 4" key="1">
    <citation type="submission" date="2023-11" db="EMBL/GenBank/DDBJ databases">
        <title>Paucibacter sp. nov., isolated from fresh soil in Korea.</title>
        <authorList>
            <person name="Le N.T.T."/>
        </authorList>
    </citation>
    <scope>NUCLEOTIDE SEQUENCE [LARGE SCALE GENOMIC DNA]</scope>
    <source>
        <strain evidence="3 4">R3-3</strain>
    </source>
</reference>
<dbReference type="SUPFAM" id="SSF55797">
    <property type="entry name" value="PR-1-like"/>
    <property type="match status" value="1"/>
</dbReference>
<evidence type="ECO:0000256" key="1">
    <source>
        <dbReference type="SAM" id="SignalP"/>
    </source>
</evidence>
<dbReference type="Pfam" id="PF00188">
    <property type="entry name" value="CAP"/>
    <property type="match status" value="1"/>
</dbReference>
<feature type="domain" description="SCP" evidence="2">
    <location>
        <begin position="37"/>
        <end position="162"/>
    </location>
</feature>
<feature type="signal peptide" evidence="1">
    <location>
        <begin position="1"/>
        <end position="20"/>
    </location>
</feature>
<organism evidence="3 4">
    <name type="scientific">Roseateles agri</name>
    <dbReference type="NCBI Taxonomy" id="3098619"/>
    <lineage>
        <taxon>Bacteria</taxon>
        <taxon>Pseudomonadati</taxon>
        <taxon>Pseudomonadota</taxon>
        <taxon>Betaproteobacteria</taxon>
        <taxon>Burkholderiales</taxon>
        <taxon>Sphaerotilaceae</taxon>
        <taxon>Roseateles</taxon>
    </lineage>
</organism>
<keyword evidence="4" id="KW-1185">Reference proteome</keyword>
<dbReference type="PANTHER" id="PTHR31157">
    <property type="entry name" value="SCP DOMAIN-CONTAINING PROTEIN"/>
    <property type="match status" value="1"/>
</dbReference>